<gene>
    <name evidence="3" type="ORF">H0A72_08365</name>
</gene>
<reference evidence="3 4" key="1">
    <citation type="submission" date="2020-07" db="EMBL/GenBank/DDBJ databases">
        <title>Taxonomic revisions and descriptions of new bacterial species based on genomic comparisons in the high-G+C-content subgroup of the family Alcaligenaceae.</title>
        <authorList>
            <person name="Szabo A."/>
            <person name="Felfoldi T."/>
        </authorList>
    </citation>
    <scope>NUCLEOTIDE SEQUENCE [LARGE SCALE GENOMIC DNA]</scope>
    <source>
        <strain evidence="3 4">LMG 24012</strain>
    </source>
</reference>
<evidence type="ECO:0000313" key="4">
    <source>
        <dbReference type="Proteomes" id="UP000559809"/>
    </source>
</evidence>
<dbReference type="PANTHER" id="PTHR48101">
    <property type="entry name" value="METHYLMALONYL-COA MUTASE, MITOCHONDRIAL-RELATED"/>
    <property type="match status" value="1"/>
</dbReference>
<dbReference type="Gene3D" id="3.20.20.240">
    <property type="entry name" value="Methylmalonyl-CoA mutase"/>
    <property type="match status" value="1"/>
</dbReference>
<comment type="caution">
    <text evidence="3">The sequence shown here is derived from an EMBL/GenBank/DDBJ whole genome shotgun (WGS) entry which is preliminary data.</text>
</comment>
<dbReference type="GO" id="GO:0004494">
    <property type="term" value="F:methylmalonyl-CoA mutase activity"/>
    <property type="evidence" value="ECO:0007669"/>
    <property type="project" value="InterPro"/>
</dbReference>
<dbReference type="RefSeq" id="WP_180154620.1">
    <property type="nucleotide sequence ID" value="NZ_JACCEM010000004.1"/>
</dbReference>
<accession>A0A853FZ28</accession>
<name>A0A853FZ28_9BURK</name>
<dbReference type="Proteomes" id="UP000559809">
    <property type="component" value="Unassembled WGS sequence"/>
</dbReference>
<dbReference type="InterPro" id="IPR006099">
    <property type="entry name" value="MeMalonylCoA_mutase_a/b_cat"/>
</dbReference>
<dbReference type="GO" id="GO:0031419">
    <property type="term" value="F:cobalamin binding"/>
    <property type="evidence" value="ECO:0007669"/>
    <property type="project" value="InterPro"/>
</dbReference>
<dbReference type="PANTHER" id="PTHR48101:SF1">
    <property type="entry name" value="METHYLMALONYL-COA MUTASE, LARGE SUBUNIT"/>
    <property type="match status" value="1"/>
</dbReference>
<dbReference type="NCBIfam" id="TIGR00641">
    <property type="entry name" value="acid_CoA_mut_N"/>
    <property type="match status" value="1"/>
</dbReference>
<keyword evidence="1" id="KW-0413">Isomerase</keyword>
<keyword evidence="4" id="KW-1185">Reference proteome</keyword>
<feature type="domain" description="Methylmalonyl-CoA mutase alpha/beta chain catalytic" evidence="2">
    <location>
        <begin position="71"/>
        <end position="586"/>
    </location>
</feature>
<dbReference type="AlphaFoldDB" id="A0A853FZ28"/>
<dbReference type="InterPro" id="IPR016176">
    <property type="entry name" value="Cbl-dep_enz_cat"/>
</dbReference>
<sequence length="594" mass="65179">MHIIDERGGVAPAVADSGEAVDPYEGKRVNDGGLPQTEAQSAALSDAAKTWRERHYDAEVQEKGERRAFLTDTGIEVRPLYTPLDVQEGGRSYLEDIGFPGQYPFTRGDRAGMFRTESFVVSAYSGFGEAQDCNQRFRTLVDWGAEQLLVALDLPTQCGYDSDHEMSTGEVGQVGVAIDTMADMEALFDGLDITRIKRIGTLGNSIGPIVLAMFAVLGERRGLDWSQYTVNLQNDPLKEYIARGTQILPAEAAARLATDCVAWCADHAPHWSPMTVCVNHINAGGAGSSRAAAIALSNAMHYIGLLLEKGYGIDQVAPLLHMFPDERHDFFVSVANLRALRRTWARLMKERYGATRPDAMALRMTVYGHGQETLQEPLNNIVRIGFGTLAYVLGGASYIYIASYDEAVSTPTEESVKVALRTQQILAHEHGFTDTIDPLGGSYFVETLTNQVEEQIRGALREIEDAGGAQAVISTGLGRRWMTEGAVRRQRALDSGSRPWITVNKWPQRPNVPNTAFRIDARTVQKQMQRVARVKAARDPARVEAALAAIDEACRTGANMVPPTIEAVKALATVGEICERWKSHFGVFQPSTDF</sequence>
<dbReference type="EMBL" id="JACCEM010000004">
    <property type="protein sequence ID" value="NYT49319.1"/>
    <property type="molecule type" value="Genomic_DNA"/>
</dbReference>
<dbReference type="Pfam" id="PF01642">
    <property type="entry name" value="MM_CoA_mutase"/>
    <property type="match status" value="1"/>
</dbReference>
<protein>
    <submittedName>
        <fullName evidence="3">Methylmalonyl-CoA mutase</fullName>
    </submittedName>
</protein>
<evidence type="ECO:0000313" key="3">
    <source>
        <dbReference type="EMBL" id="NYT49319.1"/>
    </source>
</evidence>
<dbReference type="SUPFAM" id="SSF51703">
    <property type="entry name" value="Cobalamin (vitamin B12)-dependent enzymes"/>
    <property type="match status" value="1"/>
</dbReference>
<evidence type="ECO:0000259" key="2">
    <source>
        <dbReference type="Pfam" id="PF01642"/>
    </source>
</evidence>
<evidence type="ECO:0000256" key="1">
    <source>
        <dbReference type="ARBA" id="ARBA00023235"/>
    </source>
</evidence>
<proteinExistence type="predicted"/>
<dbReference type="InterPro" id="IPR006098">
    <property type="entry name" value="MMCoA_mutase_a_cat"/>
</dbReference>
<organism evidence="3 4">
    <name type="scientific">Parapusillimonas granuli</name>
    <dbReference type="NCBI Taxonomy" id="380911"/>
    <lineage>
        <taxon>Bacteria</taxon>
        <taxon>Pseudomonadati</taxon>
        <taxon>Pseudomonadota</taxon>
        <taxon>Betaproteobacteria</taxon>
        <taxon>Burkholderiales</taxon>
        <taxon>Alcaligenaceae</taxon>
        <taxon>Parapusillimonas</taxon>
    </lineage>
</organism>